<dbReference type="PROSITE" id="PS51201">
    <property type="entry name" value="RCK_N"/>
    <property type="match status" value="1"/>
</dbReference>
<feature type="domain" description="RCK N-terminal" evidence="4">
    <location>
        <begin position="287"/>
        <end position="404"/>
    </location>
</feature>
<dbReference type="PANTHER" id="PTHR43833">
    <property type="entry name" value="POTASSIUM CHANNEL PROTEIN 2-RELATED-RELATED"/>
    <property type="match status" value="1"/>
</dbReference>
<dbReference type="Proteomes" id="UP000262712">
    <property type="component" value="Chromosome"/>
</dbReference>
<keyword evidence="2" id="KW-0406">Ion transport</keyword>
<protein>
    <submittedName>
        <fullName evidence="6">Potassium transporter TrkA</fullName>
    </submittedName>
    <submittedName>
        <fullName evidence="5">TrkA domain-containing protein</fullName>
    </submittedName>
</protein>
<name>A0A2G1DEG2_9BACT</name>
<keyword evidence="3" id="KW-0812">Transmembrane</keyword>
<keyword evidence="1" id="KW-0813">Transport</keyword>
<dbReference type="EMBL" id="CP032098">
    <property type="protein sequence ID" value="AXX91209.1"/>
    <property type="molecule type" value="Genomic_DNA"/>
</dbReference>
<dbReference type="Gene3D" id="3.40.50.720">
    <property type="entry name" value="NAD(P)-binding Rossmann-like Domain"/>
    <property type="match status" value="2"/>
</dbReference>
<reference evidence="6 7" key="1">
    <citation type="submission" date="2017-09" db="EMBL/GenBank/DDBJ databases">
        <title>Arcobacter canalis sp. nov., a new species isolated from a water canal contaminated with urban sewage.</title>
        <authorList>
            <person name="Perez-Cataluna A."/>
            <person name="Salas-Masso N."/>
            <person name="Figueras M.J."/>
        </authorList>
    </citation>
    <scope>NUCLEOTIDE SEQUENCE [LARGE SCALE GENOMIC DNA]</scope>
    <source>
        <strain evidence="6 7">F98-3</strain>
    </source>
</reference>
<dbReference type="Pfam" id="PF02254">
    <property type="entry name" value="TrkA_N"/>
    <property type="match status" value="2"/>
</dbReference>
<keyword evidence="7" id="KW-1185">Reference proteome</keyword>
<evidence type="ECO:0000256" key="1">
    <source>
        <dbReference type="ARBA" id="ARBA00022448"/>
    </source>
</evidence>
<evidence type="ECO:0000313" key="7">
    <source>
        <dbReference type="Proteomes" id="UP000221222"/>
    </source>
</evidence>
<evidence type="ECO:0000313" key="6">
    <source>
        <dbReference type="EMBL" id="PHO16887.1"/>
    </source>
</evidence>
<dbReference type="GO" id="GO:0006813">
    <property type="term" value="P:potassium ion transport"/>
    <property type="evidence" value="ECO:0007669"/>
    <property type="project" value="InterPro"/>
</dbReference>
<dbReference type="InterPro" id="IPR003148">
    <property type="entry name" value="RCK_N"/>
</dbReference>
<reference evidence="5 8" key="2">
    <citation type="submission" date="2018-08" db="EMBL/GenBank/DDBJ databases">
        <title>Complete genome of the Arcobacter molluscorum type strain LMG 25693.</title>
        <authorList>
            <person name="Miller W.G."/>
            <person name="Yee E."/>
            <person name="Bono J.L."/>
        </authorList>
    </citation>
    <scope>NUCLEOTIDE SEQUENCE [LARGE SCALE GENOMIC DNA]</scope>
    <source>
        <strain evidence="5 8">CECT 7696</strain>
    </source>
</reference>
<proteinExistence type="predicted"/>
<feature type="transmembrane region" description="Helical" evidence="3">
    <location>
        <begin position="46"/>
        <end position="65"/>
    </location>
</feature>
<dbReference type="SUPFAM" id="SSF51735">
    <property type="entry name" value="NAD(P)-binding Rossmann-fold domains"/>
    <property type="match status" value="2"/>
</dbReference>
<gene>
    <name evidence="5" type="ORF">AMOL_0173</name>
    <name evidence="6" type="ORF">CPU12_13270</name>
</gene>
<dbReference type="GO" id="GO:0005886">
    <property type="term" value="C:plasma membrane"/>
    <property type="evidence" value="ECO:0007669"/>
    <property type="project" value="UniProtKB-SubCell"/>
</dbReference>
<dbReference type="SUPFAM" id="SSF81324">
    <property type="entry name" value="Voltage-gated potassium channels"/>
    <property type="match status" value="1"/>
</dbReference>
<evidence type="ECO:0000256" key="2">
    <source>
        <dbReference type="ARBA" id="ARBA00023065"/>
    </source>
</evidence>
<dbReference type="InterPro" id="IPR050721">
    <property type="entry name" value="Trk_Ktr_HKT_K-transport"/>
</dbReference>
<dbReference type="KEGG" id="amol:AMOL_0173"/>
<dbReference type="RefSeq" id="WP_099343596.1">
    <property type="nucleotide sequence ID" value="NZ_CP032098.1"/>
</dbReference>
<keyword evidence="3" id="KW-1133">Transmembrane helix</keyword>
<feature type="transmembrane region" description="Helical" evidence="3">
    <location>
        <begin position="77"/>
        <end position="101"/>
    </location>
</feature>
<dbReference type="EMBL" id="NXFY01000030">
    <property type="protein sequence ID" value="PHO16887.1"/>
    <property type="molecule type" value="Genomic_DNA"/>
</dbReference>
<feature type="transmembrane region" description="Helical" evidence="3">
    <location>
        <begin position="15"/>
        <end position="34"/>
    </location>
</feature>
<dbReference type="InterPro" id="IPR036291">
    <property type="entry name" value="NAD(P)-bd_dom_sf"/>
</dbReference>
<evidence type="ECO:0000259" key="4">
    <source>
        <dbReference type="PROSITE" id="PS51201"/>
    </source>
</evidence>
<sequence length="561" mass="64428">MKNSSLFIILYRMRMPFIIIIVAYTVAIIGLLLIEGKDANGQPYQMSIFEAFYFVTYMATTIGFGETPHEFTYAQRIWVSMSVYITVVGWFYGVGALIRLLQDKLFLQEIEKSRFRRQLKSLKQRFIIILGYNQITSEIIKRAIEQDIRTVVIEKNEERGNDLLLENFTPTVPLLVADAHSAVSLEEAGIKKHNCKGLVSLFENDALNLRIALTSKLLNKNVKLAIKSTTENHTENLRDLNVEIIANPFLIISNEINMAINAPNLLKLEKWLYKVDNLNSSLPLFPKGKYIFCGFGRMGQTVYERLKMSNIEAHFIEIDKNKQLIIKDDKNALITYANADDKDTLLQIGIEDSIAIIAGTGDDTTNLSILATAKKLNPKIMTIARQNEMEDISIFQSANIDHIFMPAKILINKTTNALINPLSDLFIRKIANNEEIWAAKLVRRLFETINENPLLFELEIDSEQAYEIVRYLKTKEELTLNIFRVSLHNKEHKNNVVPLLLVRNNEDILLPEWEETIQIGDKILFACDNHAKNDIEYIAQNIYEFYYALTGKEKRTIFKGF</sequence>
<dbReference type="PANTHER" id="PTHR43833:SF5">
    <property type="entry name" value="TRK SYSTEM POTASSIUM UPTAKE PROTEIN TRKA"/>
    <property type="match status" value="1"/>
</dbReference>
<organism evidence="6 7">
    <name type="scientific">Malaciobacter molluscorum LMG 25693</name>
    <dbReference type="NCBI Taxonomy" id="870501"/>
    <lineage>
        <taxon>Bacteria</taxon>
        <taxon>Pseudomonadati</taxon>
        <taxon>Campylobacterota</taxon>
        <taxon>Epsilonproteobacteria</taxon>
        <taxon>Campylobacterales</taxon>
        <taxon>Arcobacteraceae</taxon>
        <taxon>Malaciobacter</taxon>
    </lineage>
</organism>
<evidence type="ECO:0000313" key="5">
    <source>
        <dbReference type="EMBL" id="AXX91209.1"/>
    </source>
</evidence>
<evidence type="ECO:0000313" key="8">
    <source>
        <dbReference type="Proteomes" id="UP000262712"/>
    </source>
</evidence>
<dbReference type="Gene3D" id="1.10.287.70">
    <property type="match status" value="1"/>
</dbReference>
<evidence type="ECO:0000256" key="3">
    <source>
        <dbReference type="SAM" id="Phobius"/>
    </source>
</evidence>
<accession>A0A2G1DEG2</accession>
<dbReference type="Proteomes" id="UP000221222">
    <property type="component" value="Unassembled WGS sequence"/>
</dbReference>
<dbReference type="AlphaFoldDB" id="A0A2G1DEG2"/>
<keyword evidence="3" id="KW-0472">Membrane</keyword>